<feature type="compositionally biased region" description="Polar residues" evidence="1">
    <location>
        <begin position="52"/>
        <end position="63"/>
    </location>
</feature>
<feature type="compositionally biased region" description="Basic residues" evidence="1">
    <location>
        <begin position="1"/>
        <end position="18"/>
    </location>
</feature>
<name>A0A6A5XRJ4_9PLEO</name>
<evidence type="ECO:0000256" key="1">
    <source>
        <dbReference type="SAM" id="MobiDB-lite"/>
    </source>
</evidence>
<evidence type="ECO:0000313" key="3">
    <source>
        <dbReference type="Proteomes" id="UP000799778"/>
    </source>
</evidence>
<feature type="region of interest" description="Disordered" evidence="1">
    <location>
        <begin position="1"/>
        <end position="134"/>
    </location>
</feature>
<evidence type="ECO:0000313" key="2">
    <source>
        <dbReference type="EMBL" id="KAF2015457.1"/>
    </source>
</evidence>
<dbReference type="RefSeq" id="XP_033383796.1">
    <property type="nucleotide sequence ID" value="XM_033531919.1"/>
</dbReference>
<dbReference type="Proteomes" id="UP000799778">
    <property type="component" value="Unassembled WGS sequence"/>
</dbReference>
<dbReference type="AlphaFoldDB" id="A0A6A5XRJ4"/>
<dbReference type="EMBL" id="ML978069">
    <property type="protein sequence ID" value="KAF2015457.1"/>
    <property type="molecule type" value="Genomic_DNA"/>
</dbReference>
<dbReference type="GeneID" id="54289316"/>
<proteinExistence type="predicted"/>
<feature type="region of interest" description="Disordered" evidence="1">
    <location>
        <begin position="249"/>
        <end position="284"/>
    </location>
</feature>
<keyword evidence="3" id="KW-1185">Reference proteome</keyword>
<gene>
    <name evidence="2" type="ORF">BU24DRAFT_461703</name>
</gene>
<organism evidence="2 3">
    <name type="scientific">Aaosphaeria arxii CBS 175.79</name>
    <dbReference type="NCBI Taxonomy" id="1450172"/>
    <lineage>
        <taxon>Eukaryota</taxon>
        <taxon>Fungi</taxon>
        <taxon>Dikarya</taxon>
        <taxon>Ascomycota</taxon>
        <taxon>Pezizomycotina</taxon>
        <taxon>Dothideomycetes</taxon>
        <taxon>Pleosporomycetidae</taxon>
        <taxon>Pleosporales</taxon>
        <taxon>Pleosporales incertae sedis</taxon>
        <taxon>Aaosphaeria</taxon>
    </lineage>
</organism>
<protein>
    <submittedName>
        <fullName evidence="2">Uncharacterized protein</fullName>
    </submittedName>
</protein>
<feature type="compositionally biased region" description="Basic and acidic residues" evidence="1">
    <location>
        <begin position="259"/>
        <end position="284"/>
    </location>
</feature>
<accession>A0A6A5XRJ4</accession>
<feature type="compositionally biased region" description="Basic residues" evidence="1">
    <location>
        <begin position="78"/>
        <end position="106"/>
    </location>
</feature>
<reference evidence="2" key="1">
    <citation type="journal article" date="2020" name="Stud. Mycol.">
        <title>101 Dothideomycetes genomes: a test case for predicting lifestyles and emergence of pathogens.</title>
        <authorList>
            <person name="Haridas S."/>
            <person name="Albert R."/>
            <person name="Binder M."/>
            <person name="Bloem J."/>
            <person name="Labutti K."/>
            <person name="Salamov A."/>
            <person name="Andreopoulos B."/>
            <person name="Baker S."/>
            <person name="Barry K."/>
            <person name="Bills G."/>
            <person name="Bluhm B."/>
            <person name="Cannon C."/>
            <person name="Castanera R."/>
            <person name="Culley D."/>
            <person name="Daum C."/>
            <person name="Ezra D."/>
            <person name="Gonzalez J."/>
            <person name="Henrissat B."/>
            <person name="Kuo A."/>
            <person name="Liang C."/>
            <person name="Lipzen A."/>
            <person name="Lutzoni F."/>
            <person name="Magnuson J."/>
            <person name="Mondo S."/>
            <person name="Nolan M."/>
            <person name="Ohm R."/>
            <person name="Pangilinan J."/>
            <person name="Park H.-J."/>
            <person name="Ramirez L."/>
            <person name="Alfaro M."/>
            <person name="Sun H."/>
            <person name="Tritt A."/>
            <person name="Yoshinaga Y."/>
            <person name="Zwiers L.-H."/>
            <person name="Turgeon B."/>
            <person name="Goodwin S."/>
            <person name="Spatafora J."/>
            <person name="Crous P."/>
            <person name="Grigoriev I."/>
        </authorList>
    </citation>
    <scope>NUCLEOTIDE SEQUENCE</scope>
    <source>
        <strain evidence="2">CBS 175.79</strain>
    </source>
</reference>
<sequence>MPEPKRRHAVSPAHHPHAPHCQTYIIPKPPQPTRHQRQTTSKPAYSARFQVNPINSSPRSPTIYSARVYPRPPPPSPRHSKHHSTSRHRSRSRSRSRYSQSHRRRKQDIPEETAVYEVHCSTSQRSRRRRSDDADETLVYEVYIRDVDPKQEALESRRRDQGRCRCGVVCQCSATRVPSKTSISTKTSMPTKTTAAALESVAESVRADFKRNMGVAWERMRGLKVSDEDEDKANLKKKVRFGGVEVRIVDRPEDEEDDKSDRKNVVDAETEEWRRMGKHDADRL</sequence>